<organism evidence="5 6">
    <name type="scientific">Allochromatium vinosum (strain ATCC 17899 / DSM 180 / NBRC 103801 / NCIMB 10441 / D)</name>
    <name type="common">Chromatium vinosum</name>
    <dbReference type="NCBI Taxonomy" id="572477"/>
    <lineage>
        <taxon>Bacteria</taxon>
        <taxon>Pseudomonadati</taxon>
        <taxon>Pseudomonadota</taxon>
        <taxon>Gammaproteobacteria</taxon>
        <taxon>Chromatiales</taxon>
        <taxon>Chromatiaceae</taxon>
        <taxon>Allochromatium</taxon>
    </lineage>
</organism>
<dbReference type="InterPro" id="IPR032466">
    <property type="entry name" value="Metal_Hydrolase"/>
</dbReference>
<dbReference type="GO" id="GO:0005829">
    <property type="term" value="C:cytosol"/>
    <property type="evidence" value="ECO:0007669"/>
    <property type="project" value="TreeGrafter"/>
</dbReference>
<dbReference type="SUPFAM" id="SSF51556">
    <property type="entry name" value="Metallo-dependent hydrolases"/>
    <property type="match status" value="1"/>
</dbReference>
<keyword evidence="2 4" id="KW-0479">Metal-binding</keyword>
<dbReference type="InterPro" id="IPR018228">
    <property type="entry name" value="DNase_TatD-rel_CS"/>
</dbReference>
<dbReference type="OrthoDB" id="9810005at2"/>
<dbReference type="PROSITE" id="PS01091">
    <property type="entry name" value="TATD_3"/>
    <property type="match status" value="1"/>
</dbReference>
<comment type="similarity">
    <text evidence="1">Belongs to the metallo-dependent hydrolases superfamily. TatD-type hydrolase family.</text>
</comment>
<dbReference type="GO" id="GO:0016788">
    <property type="term" value="F:hydrolase activity, acting on ester bonds"/>
    <property type="evidence" value="ECO:0007669"/>
    <property type="project" value="InterPro"/>
</dbReference>
<evidence type="ECO:0000256" key="3">
    <source>
        <dbReference type="ARBA" id="ARBA00022801"/>
    </source>
</evidence>
<dbReference type="NCBIfam" id="TIGR00010">
    <property type="entry name" value="YchF/TatD family DNA exonuclease"/>
    <property type="match status" value="1"/>
</dbReference>
<proteinExistence type="inferred from homology"/>
<feature type="binding site" evidence="4">
    <location>
        <position position="156"/>
    </location>
    <ligand>
        <name>a divalent metal cation</name>
        <dbReference type="ChEBI" id="CHEBI:60240"/>
        <label>2</label>
    </ligand>
</feature>
<dbReference type="RefSeq" id="WP_012971418.1">
    <property type="nucleotide sequence ID" value="NC_013851.1"/>
</dbReference>
<dbReference type="KEGG" id="alv:Alvin_2227"/>
<evidence type="ECO:0000313" key="5">
    <source>
        <dbReference type="EMBL" id="ADC63146.1"/>
    </source>
</evidence>
<evidence type="ECO:0000256" key="2">
    <source>
        <dbReference type="ARBA" id="ARBA00022723"/>
    </source>
</evidence>
<dbReference type="PIRSF" id="PIRSF005902">
    <property type="entry name" value="DNase_TatD"/>
    <property type="match status" value="1"/>
</dbReference>
<dbReference type="PROSITE" id="PS01137">
    <property type="entry name" value="TATD_1"/>
    <property type="match status" value="1"/>
</dbReference>
<name>D3RVY3_ALLVD</name>
<dbReference type="PANTHER" id="PTHR46124:SF2">
    <property type="entry name" value="D-AMINOACYL-TRNA DEACYLASE"/>
    <property type="match status" value="1"/>
</dbReference>
<dbReference type="AlphaFoldDB" id="D3RVY3"/>
<feature type="binding site" evidence="4">
    <location>
        <position position="6"/>
    </location>
    <ligand>
        <name>a divalent metal cation</name>
        <dbReference type="ChEBI" id="CHEBI:60240"/>
        <label>1</label>
    </ligand>
</feature>
<evidence type="ECO:0000313" key="6">
    <source>
        <dbReference type="Proteomes" id="UP000001441"/>
    </source>
</evidence>
<gene>
    <name evidence="5" type="ordered locus">Alvin_2227</name>
</gene>
<dbReference type="EMBL" id="CP001896">
    <property type="protein sequence ID" value="ADC63146.1"/>
    <property type="molecule type" value="Genomic_DNA"/>
</dbReference>
<dbReference type="HOGENOM" id="CLU_031506_4_0_6"/>
<dbReference type="Proteomes" id="UP000001441">
    <property type="component" value="Chromosome"/>
</dbReference>
<feature type="binding site" evidence="4">
    <location>
        <position position="206"/>
    </location>
    <ligand>
        <name>a divalent metal cation</name>
        <dbReference type="ChEBI" id="CHEBI:60240"/>
        <label>1</label>
    </ligand>
</feature>
<dbReference type="Pfam" id="PF01026">
    <property type="entry name" value="TatD_DNase"/>
    <property type="match status" value="1"/>
</dbReference>
<feature type="binding site" evidence="4">
    <location>
        <position position="8"/>
    </location>
    <ligand>
        <name>a divalent metal cation</name>
        <dbReference type="ChEBI" id="CHEBI:60240"/>
        <label>1</label>
    </ligand>
</feature>
<dbReference type="PANTHER" id="PTHR46124">
    <property type="entry name" value="D-AMINOACYL-TRNA DEACYLASE"/>
    <property type="match status" value="1"/>
</dbReference>
<dbReference type="GO" id="GO:0004536">
    <property type="term" value="F:DNA nuclease activity"/>
    <property type="evidence" value="ECO:0007669"/>
    <property type="project" value="InterPro"/>
</dbReference>
<sequence>MLIDSHCHLDRVDLTTHDNDFGCLMRACAASGVSRMLCVGIDLEAYPAMRRLVDPYPEVDVAVGVHPNEAGGEAPSVERLLELAADPRVVAIGETGLDYYRLEDGEASGQHARFRTHIAAARACGKPLIIHTRQARADTIRLLREEGAGAVGGVLHCFTEDWEMARAGLDLGFYVSFSGIITFKSAESLREVARQVPLDRLLIETDSPYLAPVPYRGKPNEPTYLQHVAACIADLRGLDVERLAEVIVDNYSRLFVVDD</sequence>
<evidence type="ECO:0000256" key="4">
    <source>
        <dbReference type="PIRSR" id="PIRSR005902-1"/>
    </source>
</evidence>
<dbReference type="InterPro" id="IPR001130">
    <property type="entry name" value="TatD-like"/>
</dbReference>
<accession>D3RVY3</accession>
<dbReference type="Gene3D" id="3.20.20.140">
    <property type="entry name" value="Metal-dependent hydrolases"/>
    <property type="match status" value="1"/>
</dbReference>
<keyword evidence="6" id="KW-1185">Reference proteome</keyword>
<evidence type="ECO:0000256" key="1">
    <source>
        <dbReference type="ARBA" id="ARBA00009275"/>
    </source>
</evidence>
<dbReference type="CDD" id="cd01310">
    <property type="entry name" value="TatD_DNAse"/>
    <property type="match status" value="1"/>
</dbReference>
<dbReference type="eggNOG" id="COG0084">
    <property type="taxonomic scope" value="Bacteria"/>
</dbReference>
<reference evidence="5 6" key="1">
    <citation type="journal article" date="2011" name="Stand. Genomic Sci.">
        <title>Complete genome sequence of Allochromatium vinosum DSM 180(T).</title>
        <authorList>
            <person name="Weissgerber T."/>
            <person name="Zigann R."/>
            <person name="Bruce D."/>
            <person name="Chang Y.J."/>
            <person name="Detter J.C."/>
            <person name="Han C."/>
            <person name="Hauser L."/>
            <person name="Jeffries C.D."/>
            <person name="Land M."/>
            <person name="Munk A.C."/>
            <person name="Tapia R."/>
            <person name="Dahl C."/>
        </authorList>
    </citation>
    <scope>NUCLEOTIDE SEQUENCE [LARGE SCALE GENOMIC DNA]</scope>
    <source>
        <strain evidence="6">ATCC 17899 / DSM 180 / NBRC 103801 / NCIMB 10441 / D</strain>
    </source>
</reference>
<feature type="binding site" evidence="4">
    <location>
        <position position="94"/>
    </location>
    <ligand>
        <name>a divalent metal cation</name>
        <dbReference type="ChEBI" id="CHEBI:60240"/>
        <label>1</label>
    </ligand>
</feature>
<feature type="binding site" evidence="4">
    <location>
        <position position="131"/>
    </location>
    <ligand>
        <name>a divalent metal cation</name>
        <dbReference type="ChEBI" id="CHEBI:60240"/>
        <label>2</label>
    </ligand>
</feature>
<dbReference type="FunFam" id="3.20.20.140:FF:000005">
    <property type="entry name" value="TatD family hydrolase"/>
    <property type="match status" value="1"/>
</dbReference>
<keyword evidence="3 5" id="KW-0378">Hydrolase</keyword>
<dbReference type="InterPro" id="IPR015991">
    <property type="entry name" value="TatD/YcfH-like"/>
</dbReference>
<dbReference type="STRING" id="572477.Alvin_2227"/>
<protein>
    <submittedName>
        <fullName evidence="5">Hydrolase, TatD family</fullName>
    </submittedName>
</protein>
<dbReference type="GO" id="GO:0046872">
    <property type="term" value="F:metal ion binding"/>
    <property type="evidence" value="ECO:0007669"/>
    <property type="project" value="UniProtKB-KW"/>
</dbReference>